<keyword evidence="4" id="KW-0256">Endoplasmic reticulum</keyword>
<feature type="region of interest" description="Disordered" evidence="8">
    <location>
        <begin position="429"/>
        <end position="454"/>
    </location>
</feature>
<dbReference type="PANTHER" id="PTHR23129">
    <property type="entry name" value="ACYL-COENZYME A DIPHOSPHATASE FITM2"/>
    <property type="match status" value="1"/>
</dbReference>
<keyword evidence="7 9" id="KW-0472">Membrane</keyword>
<feature type="region of interest" description="Disordered" evidence="8">
    <location>
        <begin position="1"/>
        <end position="54"/>
    </location>
</feature>
<dbReference type="PANTHER" id="PTHR23129:SF0">
    <property type="entry name" value="ACYL-COENZYME A DIPHOSPHATASE FITM2"/>
    <property type="match status" value="1"/>
</dbReference>
<evidence type="ECO:0000313" key="10">
    <source>
        <dbReference type="EMBL" id="WRT69958.1"/>
    </source>
</evidence>
<feature type="transmembrane region" description="Helical" evidence="9">
    <location>
        <begin position="118"/>
        <end position="140"/>
    </location>
</feature>
<keyword evidence="11" id="KW-1185">Reference proteome</keyword>
<evidence type="ECO:0008006" key="12">
    <source>
        <dbReference type="Google" id="ProtNLM"/>
    </source>
</evidence>
<dbReference type="Pfam" id="PF10261">
    <property type="entry name" value="FIT"/>
    <property type="match status" value="1"/>
</dbReference>
<evidence type="ECO:0000256" key="9">
    <source>
        <dbReference type="SAM" id="Phobius"/>
    </source>
</evidence>
<evidence type="ECO:0000313" key="11">
    <source>
        <dbReference type="Proteomes" id="UP001329825"/>
    </source>
</evidence>
<dbReference type="Proteomes" id="UP001329825">
    <property type="component" value="Chromosome 10"/>
</dbReference>
<organism evidence="10 11">
    <name type="scientific">Kwoniella shivajii</name>
    <dbReference type="NCBI Taxonomy" id="564305"/>
    <lineage>
        <taxon>Eukaryota</taxon>
        <taxon>Fungi</taxon>
        <taxon>Dikarya</taxon>
        <taxon>Basidiomycota</taxon>
        <taxon>Agaricomycotina</taxon>
        <taxon>Tremellomycetes</taxon>
        <taxon>Tremellales</taxon>
        <taxon>Cryptococcaceae</taxon>
        <taxon>Kwoniella</taxon>
    </lineage>
</organism>
<proteinExistence type="predicted"/>
<comment type="subcellular location">
    <subcellularLocation>
        <location evidence="1">Endoplasmic reticulum membrane</location>
        <topology evidence="1">Multi-pass membrane protein</topology>
    </subcellularLocation>
</comment>
<evidence type="ECO:0000256" key="3">
    <source>
        <dbReference type="ARBA" id="ARBA00022801"/>
    </source>
</evidence>
<feature type="compositionally biased region" description="Basic and acidic residues" evidence="8">
    <location>
        <begin position="440"/>
        <end position="454"/>
    </location>
</feature>
<evidence type="ECO:0000256" key="5">
    <source>
        <dbReference type="ARBA" id="ARBA00022989"/>
    </source>
</evidence>
<evidence type="ECO:0000256" key="7">
    <source>
        <dbReference type="ARBA" id="ARBA00023136"/>
    </source>
</evidence>
<keyword evidence="2 9" id="KW-0812">Transmembrane</keyword>
<feature type="transmembrane region" description="Helical" evidence="9">
    <location>
        <begin position="160"/>
        <end position="179"/>
    </location>
</feature>
<keyword evidence="3" id="KW-0378">Hydrolase</keyword>
<accession>A0ABZ1D844</accession>
<evidence type="ECO:0000256" key="2">
    <source>
        <dbReference type="ARBA" id="ARBA00022692"/>
    </source>
</evidence>
<evidence type="ECO:0000256" key="6">
    <source>
        <dbReference type="ARBA" id="ARBA00023098"/>
    </source>
</evidence>
<dbReference type="GeneID" id="87959079"/>
<evidence type="ECO:0000256" key="4">
    <source>
        <dbReference type="ARBA" id="ARBA00022824"/>
    </source>
</evidence>
<evidence type="ECO:0000256" key="8">
    <source>
        <dbReference type="SAM" id="MobiDB-lite"/>
    </source>
</evidence>
<dbReference type="InterPro" id="IPR019388">
    <property type="entry name" value="FIT"/>
</dbReference>
<sequence>MSSPQPPSTPKSSRPTITTPHRRSNSASYASPIDIKPKSPAARRMSMTSTSQSASLTPQTFAEKILANEQVVLGGIVSSLMLCGILYSLIRSTSLNTSEIHHHSLPHRAAYFARKSNILNVVFVKRAWGWTSLLYLLHLFTSPPTTSSNDAGSYSRTRRFGVWILATAAWLLFTSWFFGAGLGDRVIALTGGNCAVPLPAGVDMKSVGEIFPSLFTAGPEIPGTTSQVNKIYVPLPQDFCTGKPLTPSTFPQLFSLIPSSANIHATSDHDPLHALPRPRWHRGFDISGHAFLLTLSIMVLGRELAETWKSWAVKPGKINRTLFRDTGSINTAHWWISVSATVLVGIWAWMILMTGIYFHNPPEKLSGIVLGLSTSYLINVLIPPPSSQSAFNPISAPNAAFSRPTAGLGSMFDENAARRGGVVDDGVIHEDAEESSGDDLIDRGKTMGKRQKAD</sequence>
<dbReference type="RefSeq" id="XP_062794697.1">
    <property type="nucleotide sequence ID" value="XM_062938646.1"/>
</dbReference>
<dbReference type="EMBL" id="CP141890">
    <property type="protein sequence ID" value="WRT69958.1"/>
    <property type="molecule type" value="Genomic_DNA"/>
</dbReference>
<feature type="transmembrane region" description="Helical" evidence="9">
    <location>
        <begin position="334"/>
        <end position="358"/>
    </location>
</feature>
<feature type="transmembrane region" description="Helical" evidence="9">
    <location>
        <begin position="71"/>
        <end position="90"/>
    </location>
</feature>
<protein>
    <recommendedName>
        <fullName evidence="12">Inositol phospholipid synthesis and fat-storage-inducing TM-domain-containing protein</fullName>
    </recommendedName>
</protein>
<reference evidence="10 11" key="1">
    <citation type="submission" date="2024-01" db="EMBL/GenBank/DDBJ databases">
        <title>Comparative genomics of Cryptococcus and Kwoniella reveals pathogenesis evolution and contrasting modes of karyotype evolution via chromosome fusion or intercentromeric recombination.</title>
        <authorList>
            <person name="Coelho M.A."/>
            <person name="David-Palma M."/>
            <person name="Shea T."/>
            <person name="Bowers K."/>
            <person name="McGinley-Smith S."/>
            <person name="Mohammad A.W."/>
            <person name="Gnirke A."/>
            <person name="Yurkov A.M."/>
            <person name="Nowrousian M."/>
            <person name="Sun S."/>
            <person name="Cuomo C.A."/>
            <person name="Heitman J."/>
        </authorList>
    </citation>
    <scope>NUCLEOTIDE SEQUENCE [LARGE SCALE GENOMIC DNA]</scope>
    <source>
        <strain evidence="10">CBS 11374</strain>
    </source>
</reference>
<feature type="compositionally biased region" description="Low complexity" evidence="8">
    <location>
        <begin position="10"/>
        <end position="19"/>
    </location>
</feature>
<name>A0ABZ1D844_9TREE</name>
<evidence type="ECO:0000256" key="1">
    <source>
        <dbReference type="ARBA" id="ARBA00004477"/>
    </source>
</evidence>
<keyword evidence="5 9" id="KW-1133">Transmembrane helix</keyword>
<gene>
    <name evidence="10" type="ORF">IL334_006949</name>
</gene>
<keyword evidence="6" id="KW-0443">Lipid metabolism</keyword>